<protein>
    <recommendedName>
        <fullName evidence="2">HTH luxR-type domain-containing protein</fullName>
    </recommendedName>
</protein>
<sequence>MIGEREFGVLNSMIPALYEAAISPDLWKERLDWLTGVLRSKNVVLVRIEKIRPEISDYSFHANSWITPEMTGEYLRLGLNNNDGSAYFHQLDVYEFSIGDEMRHRNGDLSPSRFYPWLEKSTGCNQAAGMCLSNEPSGYDILTTHYRDDGPFVPREAADMLRIIGPHLTKVLEMNRPVNLLRHRYGAFLDVLDRLRVGVAIVTAGSELVIANEEFTRIVSTGDSLALGAGASLSARDDHDARRLRDAVLKLSRKDSLVATSISLRLSSQINENSAYLLDLSPLRENRGTFGGQFSGVLVTVVDPFWYTDLNVGLMRDHYNLTKAEIDIFDAVLRGLSNSDIADHLGKGRETVKSQLASIFRKTGANDRLELVRLAVQLIIPLNGDGDAPKPGIGRALQD</sequence>
<dbReference type="SMART" id="SM00421">
    <property type="entry name" value="HTH_LUXR"/>
    <property type="match status" value="1"/>
</dbReference>
<dbReference type="STRING" id="1293891.TMES_02810"/>
<dbReference type="Gene3D" id="1.10.10.10">
    <property type="entry name" value="Winged helix-like DNA-binding domain superfamily/Winged helix DNA-binding domain"/>
    <property type="match status" value="1"/>
</dbReference>
<keyword evidence="4" id="KW-1185">Reference proteome</keyword>
<dbReference type="InterPro" id="IPR036388">
    <property type="entry name" value="WH-like_DNA-bd_sf"/>
</dbReference>
<dbReference type="PANTHER" id="PTHR43214">
    <property type="entry name" value="TWO-COMPONENT RESPONSE REGULATOR"/>
    <property type="match status" value="1"/>
</dbReference>
<dbReference type="EMBL" id="JFKA01000001">
    <property type="protein sequence ID" value="OSQ40668.1"/>
    <property type="molecule type" value="Genomic_DNA"/>
</dbReference>
<dbReference type="Proteomes" id="UP000193391">
    <property type="component" value="Unassembled WGS sequence"/>
</dbReference>
<accession>A0A1Y2L692</accession>
<dbReference type="InterPro" id="IPR039420">
    <property type="entry name" value="WalR-like"/>
</dbReference>
<evidence type="ECO:0000259" key="2">
    <source>
        <dbReference type="PROSITE" id="PS50043"/>
    </source>
</evidence>
<dbReference type="InterPro" id="IPR016032">
    <property type="entry name" value="Sig_transdc_resp-reg_C-effctor"/>
</dbReference>
<dbReference type="GO" id="GO:0003677">
    <property type="term" value="F:DNA binding"/>
    <property type="evidence" value="ECO:0007669"/>
    <property type="project" value="UniProtKB-KW"/>
</dbReference>
<feature type="domain" description="HTH luxR-type" evidence="2">
    <location>
        <begin position="314"/>
        <end position="379"/>
    </location>
</feature>
<comment type="caution">
    <text evidence="3">The sequence shown here is derived from an EMBL/GenBank/DDBJ whole genome shotgun (WGS) entry which is preliminary data.</text>
</comment>
<dbReference type="Pfam" id="PF00196">
    <property type="entry name" value="GerE"/>
    <property type="match status" value="1"/>
</dbReference>
<dbReference type="PRINTS" id="PR00038">
    <property type="entry name" value="HTHLUXR"/>
</dbReference>
<reference evidence="3 4" key="1">
    <citation type="submission" date="2014-03" db="EMBL/GenBank/DDBJ databases">
        <title>The draft genome sequence of Thalassospira mesophila JCM 18969.</title>
        <authorList>
            <person name="Lai Q."/>
            <person name="Shao Z."/>
        </authorList>
    </citation>
    <scope>NUCLEOTIDE SEQUENCE [LARGE SCALE GENOMIC DNA]</scope>
    <source>
        <strain evidence="3 4">JCM 18969</strain>
    </source>
</reference>
<dbReference type="CDD" id="cd06170">
    <property type="entry name" value="LuxR_C_like"/>
    <property type="match status" value="1"/>
</dbReference>
<dbReference type="InterPro" id="IPR000792">
    <property type="entry name" value="Tscrpt_reg_LuxR_C"/>
</dbReference>
<evidence type="ECO:0000313" key="3">
    <source>
        <dbReference type="EMBL" id="OSQ40668.1"/>
    </source>
</evidence>
<dbReference type="PROSITE" id="PS50043">
    <property type="entry name" value="HTH_LUXR_2"/>
    <property type="match status" value="1"/>
</dbReference>
<evidence type="ECO:0000256" key="1">
    <source>
        <dbReference type="ARBA" id="ARBA00023125"/>
    </source>
</evidence>
<organism evidence="3 4">
    <name type="scientific">Thalassospira mesophila</name>
    <dbReference type="NCBI Taxonomy" id="1293891"/>
    <lineage>
        <taxon>Bacteria</taxon>
        <taxon>Pseudomonadati</taxon>
        <taxon>Pseudomonadota</taxon>
        <taxon>Alphaproteobacteria</taxon>
        <taxon>Rhodospirillales</taxon>
        <taxon>Thalassospiraceae</taxon>
        <taxon>Thalassospira</taxon>
    </lineage>
</organism>
<name>A0A1Y2L692_9PROT</name>
<gene>
    <name evidence="3" type="ORF">TMES_02810</name>
</gene>
<dbReference type="SUPFAM" id="SSF46894">
    <property type="entry name" value="C-terminal effector domain of the bipartite response regulators"/>
    <property type="match status" value="1"/>
</dbReference>
<proteinExistence type="predicted"/>
<dbReference type="PANTHER" id="PTHR43214:SF43">
    <property type="entry name" value="TWO-COMPONENT RESPONSE REGULATOR"/>
    <property type="match status" value="1"/>
</dbReference>
<keyword evidence="1" id="KW-0238">DNA-binding</keyword>
<evidence type="ECO:0000313" key="4">
    <source>
        <dbReference type="Proteomes" id="UP000193391"/>
    </source>
</evidence>
<dbReference type="AlphaFoldDB" id="A0A1Y2L692"/>
<dbReference type="GO" id="GO:0006355">
    <property type="term" value="P:regulation of DNA-templated transcription"/>
    <property type="evidence" value="ECO:0007669"/>
    <property type="project" value="InterPro"/>
</dbReference>